<reference evidence="2" key="1">
    <citation type="journal article" date="2023" name="Mol. Biol. Evol.">
        <title>Third-Generation Sequencing Reveals the Adaptive Role of the Epigenome in Three Deep-Sea Polychaetes.</title>
        <authorList>
            <person name="Perez M."/>
            <person name="Aroh O."/>
            <person name="Sun Y."/>
            <person name="Lan Y."/>
            <person name="Juniper S.K."/>
            <person name="Young C.R."/>
            <person name="Angers B."/>
            <person name="Qian P.Y."/>
        </authorList>
    </citation>
    <scope>NUCLEOTIDE SEQUENCE</scope>
    <source>
        <strain evidence="2">R07B-5</strain>
    </source>
</reference>
<proteinExistence type="predicted"/>
<dbReference type="EMBL" id="JAODUO010001749">
    <property type="protein sequence ID" value="KAK2159048.1"/>
    <property type="molecule type" value="Genomic_DNA"/>
</dbReference>
<feature type="region of interest" description="Disordered" evidence="1">
    <location>
        <begin position="133"/>
        <end position="267"/>
    </location>
</feature>
<feature type="compositionally biased region" description="Basic and acidic residues" evidence="1">
    <location>
        <begin position="230"/>
        <end position="241"/>
    </location>
</feature>
<organism evidence="2 3">
    <name type="scientific">Ridgeia piscesae</name>
    <name type="common">Tubeworm</name>
    <dbReference type="NCBI Taxonomy" id="27915"/>
    <lineage>
        <taxon>Eukaryota</taxon>
        <taxon>Metazoa</taxon>
        <taxon>Spiralia</taxon>
        <taxon>Lophotrochozoa</taxon>
        <taxon>Annelida</taxon>
        <taxon>Polychaeta</taxon>
        <taxon>Sedentaria</taxon>
        <taxon>Canalipalpata</taxon>
        <taxon>Sabellida</taxon>
        <taxon>Siboglinidae</taxon>
        <taxon>Ridgeia</taxon>
    </lineage>
</organism>
<feature type="compositionally biased region" description="Polar residues" evidence="1">
    <location>
        <begin position="152"/>
        <end position="161"/>
    </location>
</feature>
<evidence type="ECO:0000313" key="2">
    <source>
        <dbReference type="EMBL" id="KAK2159048.1"/>
    </source>
</evidence>
<name>A0AAD9JTH5_RIDPI</name>
<dbReference type="AlphaFoldDB" id="A0AAD9JTH5"/>
<comment type="caution">
    <text evidence="2">The sequence shown here is derived from an EMBL/GenBank/DDBJ whole genome shotgun (WGS) entry which is preliminary data.</text>
</comment>
<gene>
    <name evidence="2" type="ORF">NP493_1751g00003</name>
</gene>
<sequence length="337" mass="37708">MEKPQSAPAPVALQLSPLGRAHEKMKFKRGRSDATKEIERWAHIGGDYPKTGAMRNAGQLSFNVTEQRLLEAKVLDLSRARYRFKSQNQYDKYMFLERQRRKSSVFRDLLADVTTEGQRSARPGPAELLHKAAGARSLQTQMSRRSAPGRSSIHNTHSTEQILPDGSLAPRVSLSRISAPAQDTSTAVDRNKSTIRDMLPRSRSVVETPRDTHMQLLPPVGKQPAATFATERRDSDRKSNSDDGSAADGQLVPQRRHAYPLRKRDSRAPLADPRYKCLEGALSLNYVSQITTEIPALVRRVDSLHVQPTIQMPTKKKKSKRLSVKMFQLVAGMPLAL</sequence>
<evidence type="ECO:0000313" key="3">
    <source>
        <dbReference type="Proteomes" id="UP001209878"/>
    </source>
</evidence>
<feature type="compositionally biased region" description="Basic and acidic residues" evidence="1">
    <location>
        <begin position="189"/>
        <end position="200"/>
    </location>
</feature>
<accession>A0AAD9JTH5</accession>
<evidence type="ECO:0000256" key="1">
    <source>
        <dbReference type="SAM" id="MobiDB-lite"/>
    </source>
</evidence>
<keyword evidence="3" id="KW-1185">Reference proteome</keyword>
<protein>
    <submittedName>
        <fullName evidence="2">Uncharacterized protein</fullName>
    </submittedName>
</protein>
<dbReference type="Proteomes" id="UP001209878">
    <property type="component" value="Unassembled WGS sequence"/>
</dbReference>